<sequence length="49" mass="5499">MISRIFFPFVIKSSATSLPPVALQVLELFDDINLYREPIRNFGQSSPGS</sequence>
<name>A0A0E9Q3B3_ANGAN</name>
<evidence type="ECO:0000313" key="1">
    <source>
        <dbReference type="EMBL" id="JAH11017.1"/>
    </source>
</evidence>
<accession>A0A0E9Q3B3</accession>
<dbReference type="AlphaFoldDB" id="A0A0E9Q3B3"/>
<organism evidence="1">
    <name type="scientific">Anguilla anguilla</name>
    <name type="common">European freshwater eel</name>
    <name type="synonym">Muraena anguilla</name>
    <dbReference type="NCBI Taxonomy" id="7936"/>
    <lineage>
        <taxon>Eukaryota</taxon>
        <taxon>Metazoa</taxon>
        <taxon>Chordata</taxon>
        <taxon>Craniata</taxon>
        <taxon>Vertebrata</taxon>
        <taxon>Euteleostomi</taxon>
        <taxon>Actinopterygii</taxon>
        <taxon>Neopterygii</taxon>
        <taxon>Teleostei</taxon>
        <taxon>Anguilliformes</taxon>
        <taxon>Anguillidae</taxon>
        <taxon>Anguilla</taxon>
    </lineage>
</organism>
<reference evidence="1" key="2">
    <citation type="journal article" date="2015" name="Fish Shellfish Immunol.">
        <title>Early steps in the European eel (Anguilla anguilla)-Vibrio vulnificus interaction in the gills: Role of the RtxA13 toxin.</title>
        <authorList>
            <person name="Callol A."/>
            <person name="Pajuelo D."/>
            <person name="Ebbesson L."/>
            <person name="Teles M."/>
            <person name="MacKenzie S."/>
            <person name="Amaro C."/>
        </authorList>
    </citation>
    <scope>NUCLEOTIDE SEQUENCE</scope>
</reference>
<dbReference type="EMBL" id="GBXM01097560">
    <property type="protein sequence ID" value="JAH11017.1"/>
    <property type="molecule type" value="Transcribed_RNA"/>
</dbReference>
<proteinExistence type="predicted"/>
<protein>
    <submittedName>
        <fullName evidence="1">Uncharacterized protein</fullName>
    </submittedName>
</protein>
<reference evidence="1" key="1">
    <citation type="submission" date="2014-11" db="EMBL/GenBank/DDBJ databases">
        <authorList>
            <person name="Amaro Gonzalez C."/>
        </authorList>
    </citation>
    <scope>NUCLEOTIDE SEQUENCE</scope>
</reference>